<proteinExistence type="predicted"/>
<evidence type="ECO:0000313" key="3">
    <source>
        <dbReference type="EMBL" id="KAK9861044.1"/>
    </source>
</evidence>
<feature type="compositionally biased region" description="Low complexity" evidence="1">
    <location>
        <begin position="367"/>
        <end position="387"/>
    </location>
</feature>
<feature type="compositionally biased region" description="Polar residues" evidence="1">
    <location>
        <begin position="186"/>
        <end position="209"/>
    </location>
</feature>
<evidence type="ECO:0000256" key="1">
    <source>
        <dbReference type="SAM" id="MobiDB-lite"/>
    </source>
</evidence>
<feature type="compositionally biased region" description="Polar residues" evidence="1">
    <location>
        <begin position="913"/>
        <end position="930"/>
    </location>
</feature>
<keyword evidence="4" id="KW-1185">Reference proteome</keyword>
<feature type="compositionally biased region" description="Polar residues" evidence="1">
    <location>
        <begin position="224"/>
        <end position="234"/>
    </location>
</feature>
<feature type="region of interest" description="Disordered" evidence="1">
    <location>
        <begin position="106"/>
        <end position="311"/>
    </location>
</feature>
<feature type="region of interest" description="Disordered" evidence="1">
    <location>
        <begin position="1"/>
        <end position="76"/>
    </location>
</feature>
<dbReference type="InterPro" id="IPR028171">
    <property type="entry name" value="Codanin-1_C"/>
</dbReference>
<protein>
    <recommendedName>
        <fullName evidence="2">Codanin-1 C-terminal domain-containing protein</fullName>
    </recommendedName>
</protein>
<feature type="compositionally biased region" description="Basic and acidic residues" evidence="1">
    <location>
        <begin position="152"/>
        <end position="161"/>
    </location>
</feature>
<evidence type="ECO:0000259" key="2">
    <source>
        <dbReference type="Pfam" id="PF15296"/>
    </source>
</evidence>
<dbReference type="Pfam" id="PF15296">
    <property type="entry name" value="Codanin-1_C"/>
    <property type="match status" value="1"/>
</dbReference>
<feature type="region of interest" description="Disordered" evidence="1">
    <location>
        <begin position="626"/>
        <end position="655"/>
    </location>
</feature>
<reference evidence="3 4" key="1">
    <citation type="journal article" date="2024" name="Nat. Commun.">
        <title>Phylogenomics reveals the evolutionary origins of lichenization in chlorophyte algae.</title>
        <authorList>
            <person name="Puginier C."/>
            <person name="Libourel C."/>
            <person name="Otte J."/>
            <person name="Skaloud P."/>
            <person name="Haon M."/>
            <person name="Grisel S."/>
            <person name="Petersen M."/>
            <person name="Berrin J.G."/>
            <person name="Delaux P.M."/>
            <person name="Dal Grande F."/>
            <person name="Keller J."/>
        </authorList>
    </citation>
    <scope>NUCLEOTIDE SEQUENCE [LARGE SCALE GENOMIC DNA]</scope>
    <source>
        <strain evidence="3 4">SAG 2523</strain>
    </source>
</reference>
<dbReference type="AlphaFoldDB" id="A0AAW1SXJ6"/>
<gene>
    <name evidence="3" type="ORF">WJX84_011146</name>
</gene>
<feature type="compositionally biased region" description="Polar residues" evidence="1">
    <location>
        <begin position="162"/>
        <end position="176"/>
    </location>
</feature>
<feature type="region of interest" description="Disordered" evidence="1">
    <location>
        <begin position="913"/>
        <end position="943"/>
    </location>
</feature>
<accession>A0AAW1SXJ6</accession>
<organism evidence="3 4">
    <name type="scientific">Apatococcus fuscideae</name>
    <dbReference type="NCBI Taxonomy" id="2026836"/>
    <lineage>
        <taxon>Eukaryota</taxon>
        <taxon>Viridiplantae</taxon>
        <taxon>Chlorophyta</taxon>
        <taxon>core chlorophytes</taxon>
        <taxon>Trebouxiophyceae</taxon>
        <taxon>Chlorellales</taxon>
        <taxon>Chlorellaceae</taxon>
        <taxon>Apatococcus</taxon>
    </lineage>
</organism>
<dbReference type="PANTHER" id="PTHR28678:SF1">
    <property type="entry name" value="CODANIN-1"/>
    <property type="match status" value="1"/>
</dbReference>
<dbReference type="InterPro" id="IPR040031">
    <property type="entry name" value="Codanin-1"/>
</dbReference>
<feature type="region of interest" description="Disordered" evidence="1">
    <location>
        <begin position="358"/>
        <end position="407"/>
    </location>
</feature>
<feature type="domain" description="Codanin-1 C-terminal" evidence="2">
    <location>
        <begin position="900"/>
        <end position="1005"/>
    </location>
</feature>
<feature type="region of interest" description="Disordered" evidence="1">
    <location>
        <begin position="846"/>
        <end position="872"/>
    </location>
</feature>
<evidence type="ECO:0000313" key="4">
    <source>
        <dbReference type="Proteomes" id="UP001485043"/>
    </source>
</evidence>
<name>A0AAW1SXJ6_9CHLO</name>
<comment type="caution">
    <text evidence="3">The sequence shown here is derived from an EMBL/GenBank/DDBJ whole genome shotgun (WGS) entry which is preliminary data.</text>
</comment>
<feature type="compositionally biased region" description="Polar residues" evidence="1">
    <location>
        <begin position="626"/>
        <end position="639"/>
    </location>
</feature>
<dbReference type="EMBL" id="JALJOV010000824">
    <property type="protein sequence ID" value="KAK9861044.1"/>
    <property type="molecule type" value="Genomic_DNA"/>
</dbReference>
<feature type="compositionally biased region" description="Low complexity" evidence="1">
    <location>
        <begin position="124"/>
        <end position="144"/>
    </location>
</feature>
<sequence length="1127" mass="117175">MPSGRKQSRRKIAPTRIALADKEPAFQEASSSLKEDLQTPASSPQARMSKPTMLDGSCPNRGPRQLPSDAASSCQPEVVKHGNVAIGNSAAAINSPLQGIKSWRQAVESPTTAWIRQAGSPVNSISNAHAASHPSAAQAHSHPTSDPPATELHSKPARERSSSPVSRGTSHANSNPAPLAGPSRFSPAQSHASFQGQSPVTTQHSTNVVMSGAWGAGPPRTRPGSMSSPRSGASQPVGDAERPITSDAAAVAQASCRQVYEPSGKSASPGKPLRAALQGGSGKSAGRRPMHPQAHALASTGSSQSSVTASDRHVARAPLRYEVMVIKEQDLQTASNVQAFEGAIPLCTPMKAPVRKASQQGVDFPSAEKSAASSVEAQASSTEAVVESSREEIQGRSPDCTSPGDASSPGQHAHIFACCVLEHAGNLPTSMGLSVMEALAAHPAMQEHAPKLLEQLQSRMHQLSSSSSIGAGLTPHNQRRTSLGSFPGLLGLSGLTLDAHASASQDERRRISNREHCRDDWLACLRTAASQGGLFAFISSPQTGPGSHSSLLAPHGSREAAFAEMQKGAAAVLRRLRPDNMRDFAELVTQGLLQAAATGEALLDDELAGLARRDPSRFQRLNQRLQASQGPRQQHNGMVSPSAGAASRGSARGSMAGYGAEGTTASLAAIDEFPAALRLHAMFIEAADSYRLNQHLMRCMVAKLKALTSAGGASAPSQSAMSEKLAMQCALALFISHMHFAERSQPGDTADRLPLDVMAALQGDLPAVASALAWVTRLFWFATRDEAAIVSQQMQAIKLTLASLRCQAQLRPSHAGFTTAAFIVRALLDELMPRLGMESSMLLPPTREADARSGNGGEPGGASRGGGDGIGAVQRKLPASEARNLTFGKGEEANLAAAGLCCPQLDTARQALQASLKGTSQSSSVKTSQRPSRKITPALPRRTPLAASISIPPALQAIAQGESDPLQLKLQQAFLDQYSASHHTVKLRALVEYLTDVVTANACSSALAGVQDIAAVPANAGSSHASGLRDGPVLQQALMELQARALCHLKRAVGQALPALAAPEWPVAAVAAASALVAGRAEAAAAQRLISEAPARVQQAMASLARSETISASKSAGVPPKGPAGPN</sequence>
<feature type="compositionally biased region" description="Basic residues" evidence="1">
    <location>
        <begin position="1"/>
        <end position="13"/>
    </location>
</feature>
<dbReference type="Proteomes" id="UP001485043">
    <property type="component" value="Unassembled WGS sequence"/>
</dbReference>
<dbReference type="GO" id="GO:0005634">
    <property type="term" value="C:nucleus"/>
    <property type="evidence" value="ECO:0007669"/>
    <property type="project" value="TreeGrafter"/>
</dbReference>
<feature type="compositionally biased region" description="Low complexity" evidence="1">
    <location>
        <begin position="298"/>
        <end position="309"/>
    </location>
</feature>
<feature type="compositionally biased region" description="Low complexity" evidence="1">
    <location>
        <begin position="640"/>
        <end position="655"/>
    </location>
</feature>
<dbReference type="PANTHER" id="PTHR28678">
    <property type="entry name" value="CODANIN-1"/>
    <property type="match status" value="1"/>
</dbReference>
<feature type="region of interest" description="Disordered" evidence="1">
    <location>
        <begin position="1108"/>
        <end position="1127"/>
    </location>
</feature>
<dbReference type="GO" id="GO:0006325">
    <property type="term" value="P:chromatin organization"/>
    <property type="evidence" value="ECO:0007669"/>
    <property type="project" value="TreeGrafter"/>
</dbReference>
<feature type="compositionally biased region" description="Gly residues" evidence="1">
    <location>
        <begin position="854"/>
        <end position="870"/>
    </location>
</feature>